<keyword evidence="7" id="KW-0460">Magnesium</keyword>
<gene>
    <name evidence="7 8" type="primary">aroK</name>
    <name evidence="8" type="ORF">GCM10007036_45150</name>
</gene>
<keyword evidence="2 7" id="KW-0808">Transferase</keyword>
<keyword evidence="7" id="KW-0963">Cytoplasm</keyword>
<name>A0A917IC00_9HYPH</name>
<comment type="catalytic activity">
    <reaction evidence="7">
        <text>shikimate + ATP = 3-phosphoshikimate + ADP + H(+)</text>
        <dbReference type="Rhea" id="RHEA:13121"/>
        <dbReference type="ChEBI" id="CHEBI:15378"/>
        <dbReference type="ChEBI" id="CHEBI:30616"/>
        <dbReference type="ChEBI" id="CHEBI:36208"/>
        <dbReference type="ChEBI" id="CHEBI:145989"/>
        <dbReference type="ChEBI" id="CHEBI:456216"/>
        <dbReference type="EC" id="2.7.1.71"/>
    </reaction>
</comment>
<dbReference type="GO" id="GO:0005829">
    <property type="term" value="C:cytosol"/>
    <property type="evidence" value="ECO:0007669"/>
    <property type="project" value="TreeGrafter"/>
</dbReference>
<dbReference type="InterPro" id="IPR027417">
    <property type="entry name" value="P-loop_NTPase"/>
</dbReference>
<reference evidence="8" key="1">
    <citation type="journal article" date="2014" name="Int. J. Syst. Evol. Microbiol.">
        <title>Complete genome sequence of Corynebacterium casei LMG S-19264T (=DSM 44701T), isolated from a smear-ripened cheese.</title>
        <authorList>
            <consortium name="US DOE Joint Genome Institute (JGI-PGF)"/>
            <person name="Walter F."/>
            <person name="Albersmeier A."/>
            <person name="Kalinowski J."/>
            <person name="Ruckert C."/>
        </authorList>
    </citation>
    <scope>NUCLEOTIDE SEQUENCE</scope>
    <source>
        <strain evidence="8">CGMCC 1.12214</strain>
    </source>
</reference>
<feature type="binding site" evidence="7">
    <location>
        <position position="190"/>
    </location>
    <ligand>
        <name>substrate</name>
    </ligand>
</feature>
<keyword evidence="6 7" id="KW-0057">Aromatic amino acid biosynthesis</keyword>
<dbReference type="GO" id="GO:0000287">
    <property type="term" value="F:magnesium ion binding"/>
    <property type="evidence" value="ECO:0007669"/>
    <property type="project" value="UniProtKB-UniRule"/>
</dbReference>
<dbReference type="SUPFAM" id="SSF52540">
    <property type="entry name" value="P-loop containing nucleoside triphosphate hydrolases"/>
    <property type="match status" value="1"/>
</dbReference>
<accession>A0A917IC00</accession>
<keyword evidence="4 7" id="KW-0418">Kinase</keyword>
<evidence type="ECO:0000256" key="5">
    <source>
        <dbReference type="ARBA" id="ARBA00022840"/>
    </source>
</evidence>
<protein>
    <recommendedName>
        <fullName evidence="7">Shikimate kinase</fullName>
        <shortName evidence="7">SK</shortName>
        <ecNumber evidence="7">2.7.1.71</ecNumber>
    </recommendedName>
</protein>
<feature type="binding site" evidence="7">
    <location>
        <position position="69"/>
    </location>
    <ligand>
        <name>Mg(2+)</name>
        <dbReference type="ChEBI" id="CHEBI:18420"/>
    </ligand>
</feature>
<dbReference type="PANTHER" id="PTHR21087">
    <property type="entry name" value="SHIKIMATE KINASE"/>
    <property type="match status" value="1"/>
</dbReference>
<dbReference type="GO" id="GO:0005524">
    <property type="term" value="F:ATP binding"/>
    <property type="evidence" value="ECO:0007669"/>
    <property type="project" value="UniProtKB-UniRule"/>
</dbReference>
<dbReference type="AlphaFoldDB" id="A0A917IC00"/>
<dbReference type="Pfam" id="PF01202">
    <property type="entry name" value="SKI"/>
    <property type="match status" value="1"/>
</dbReference>
<comment type="function">
    <text evidence="7">Catalyzes the specific phosphorylation of the 3-hydroxyl group of shikimic acid using ATP as a cosubstrate.</text>
</comment>
<keyword evidence="9" id="KW-1185">Reference proteome</keyword>
<keyword evidence="7" id="KW-0479">Metal-binding</keyword>
<evidence type="ECO:0000256" key="1">
    <source>
        <dbReference type="ARBA" id="ARBA00022605"/>
    </source>
</evidence>
<dbReference type="GO" id="GO:0008652">
    <property type="term" value="P:amino acid biosynthetic process"/>
    <property type="evidence" value="ECO:0007669"/>
    <property type="project" value="UniProtKB-KW"/>
</dbReference>
<feature type="binding site" evidence="7">
    <location>
        <begin position="65"/>
        <end position="70"/>
    </location>
    <ligand>
        <name>ATP</name>
        <dbReference type="ChEBI" id="CHEBI:30616"/>
    </ligand>
</feature>
<comment type="similarity">
    <text evidence="7">Belongs to the shikimate kinase family.</text>
</comment>
<evidence type="ECO:0000256" key="2">
    <source>
        <dbReference type="ARBA" id="ARBA00022679"/>
    </source>
</evidence>
<dbReference type="CDD" id="cd00464">
    <property type="entry name" value="SK"/>
    <property type="match status" value="1"/>
</dbReference>
<dbReference type="PRINTS" id="PR01100">
    <property type="entry name" value="SHIKIMTKNASE"/>
</dbReference>
<dbReference type="Proteomes" id="UP000603912">
    <property type="component" value="Unassembled WGS sequence"/>
</dbReference>
<organism evidence="8 9">
    <name type="scientific">Alsobacter metallidurans</name>
    <dbReference type="NCBI Taxonomy" id="340221"/>
    <lineage>
        <taxon>Bacteria</taxon>
        <taxon>Pseudomonadati</taxon>
        <taxon>Pseudomonadota</taxon>
        <taxon>Alphaproteobacteria</taxon>
        <taxon>Hyphomicrobiales</taxon>
        <taxon>Alsobacteraceae</taxon>
        <taxon>Alsobacter</taxon>
    </lineage>
</organism>
<dbReference type="GO" id="GO:0004765">
    <property type="term" value="F:shikimate kinase activity"/>
    <property type="evidence" value="ECO:0007669"/>
    <property type="project" value="UniProtKB-UniRule"/>
</dbReference>
<evidence type="ECO:0000256" key="6">
    <source>
        <dbReference type="ARBA" id="ARBA00023141"/>
    </source>
</evidence>
<evidence type="ECO:0000256" key="7">
    <source>
        <dbReference type="HAMAP-Rule" id="MF_00109"/>
    </source>
</evidence>
<evidence type="ECO:0000313" key="9">
    <source>
        <dbReference type="Proteomes" id="UP000603912"/>
    </source>
</evidence>
<evidence type="ECO:0000313" key="8">
    <source>
        <dbReference type="EMBL" id="GGH32906.1"/>
    </source>
</evidence>
<dbReference type="NCBIfam" id="NF010552">
    <property type="entry name" value="PRK13946.1"/>
    <property type="match status" value="1"/>
</dbReference>
<dbReference type="GO" id="GO:0009073">
    <property type="term" value="P:aromatic amino acid family biosynthetic process"/>
    <property type="evidence" value="ECO:0007669"/>
    <property type="project" value="UniProtKB-KW"/>
</dbReference>
<feature type="binding site" evidence="7">
    <location>
        <position position="171"/>
    </location>
    <ligand>
        <name>ATP</name>
        <dbReference type="ChEBI" id="CHEBI:30616"/>
    </ligand>
</feature>
<dbReference type="Gene3D" id="3.40.50.300">
    <property type="entry name" value="P-loop containing nucleotide triphosphate hydrolases"/>
    <property type="match status" value="1"/>
</dbReference>
<feature type="binding site" evidence="7">
    <location>
        <position position="133"/>
    </location>
    <ligand>
        <name>substrate</name>
    </ligand>
</feature>
<keyword evidence="5 7" id="KW-0067">ATP-binding</keyword>
<comment type="pathway">
    <text evidence="7">Metabolic intermediate biosynthesis; chorismate biosynthesis; chorismate from D-erythrose 4-phosphate and phosphoenolpyruvate: step 5/7.</text>
</comment>
<dbReference type="InterPro" id="IPR000623">
    <property type="entry name" value="Shikimate_kinase/TSH1"/>
</dbReference>
<comment type="subcellular location">
    <subcellularLocation>
        <location evidence="7">Cytoplasm</location>
    </subcellularLocation>
</comment>
<comment type="caution">
    <text evidence="7">Lacks conserved residue(s) required for the propagation of feature annotation.</text>
</comment>
<sequence>MRSVLEEASEILSGPIGSPKGRRRLAGLRRVEVSAVAETRSDTGEIERLRAALGERSLVLVGMMGAGKSSVGRRLAMKLQMPFADADVEIEKAAGMTIPEIFASRGESDFRDGERRVIARLLAEGPKVLATGGGAYMSAETRERVGRMGLSVWLKADADVLMRRVRKRSNRPLLKNPDPEGTLRRLIDERYPVYAHSDITVLSRDVPHDVVVGEIIDALAQRFSLDGAAE</sequence>
<keyword evidence="1 7" id="KW-0028">Amino-acid biosynthesis</keyword>
<proteinExistence type="inferred from homology"/>
<comment type="cofactor">
    <cofactor evidence="7">
        <name>Mg(2+)</name>
        <dbReference type="ChEBI" id="CHEBI:18420"/>
    </cofactor>
    <text evidence="7">Binds 1 Mg(2+) ion per subunit.</text>
</comment>
<dbReference type="EC" id="2.7.1.71" evidence="7"/>
<comment type="caution">
    <text evidence="8">The sequence shown here is derived from an EMBL/GenBank/DDBJ whole genome shotgun (WGS) entry which is preliminary data.</text>
</comment>
<reference evidence="8" key="2">
    <citation type="submission" date="2020-09" db="EMBL/GenBank/DDBJ databases">
        <authorList>
            <person name="Sun Q."/>
            <person name="Zhou Y."/>
        </authorList>
    </citation>
    <scope>NUCLEOTIDE SEQUENCE</scope>
    <source>
        <strain evidence="8">CGMCC 1.12214</strain>
    </source>
</reference>
<dbReference type="EMBL" id="BMES01000003">
    <property type="protein sequence ID" value="GGH32906.1"/>
    <property type="molecule type" value="Genomic_DNA"/>
</dbReference>
<dbReference type="PANTHER" id="PTHR21087:SF16">
    <property type="entry name" value="SHIKIMATE KINASE 1, CHLOROPLASTIC"/>
    <property type="match status" value="1"/>
</dbReference>
<dbReference type="GO" id="GO:0009423">
    <property type="term" value="P:chorismate biosynthetic process"/>
    <property type="evidence" value="ECO:0007669"/>
    <property type="project" value="UniProtKB-UniRule"/>
</dbReference>
<evidence type="ECO:0000256" key="4">
    <source>
        <dbReference type="ARBA" id="ARBA00022777"/>
    </source>
</evidence>
<feature type="binding site" evidence="7">
    <location>
        <position position="111"/>
    </location>
    <ligand>
        <name>substrate</name>
    </ligand>
</feature>
<dbReference type="HAMAP" id="MF_00109">
    <property type="entry name" value="Shikimate_kinase"/>
    <property type="match status" value="1"/>
</dbReference>
<comment type="subunit">
    <text evidence="7">Monomer.</text>
</comment>
<feature type="binding site" evidence="7">
    <location>
        <position position="87"/>
    </location>
    <ligand>
        <name>substrate</name>
    </ligand>
</feature>
<dbReference type="InterPro" id="IPR031322">
    <property type="entry name" value="Shikimate/glucono_kinase"/>
</dbReference>
<keyword evidence="3 7" id="KW-0547">Nucleotide-binding</keyword>
<evidence type="ECO:0000256" key="3">
    <source>
        <dbReference type="ARBA" id="ARBA00022741"/>
    </source>
</evidence>